<evidence type="ECO:0008006" key="4">
    <source>
        <dbReference type="Google" id="ProtNLM"/>
    </source>
</evidence>
<dbReference type="PANTHER" id="PTHR12959:SF11">
    <property type="entry name" value="GPI TRANSAMIDASE COMPONENT PIG-T"/>
    <property type="match status" value="1"/>
</dbReference>
<name>A0A5P1E9D7_ASPOF</name>
<gene>
    <name evidence="2" type="ORF">A4U43_C09F7980</name>
</gene>
<dbReference type="EMBL" id="CM007389">
    <property type="protein sequence ID" value="ONK58087.1"/>
    <property type="molecule type" value="Genomic_DNA"/>
</dbReference>
<dbReference type="GO" id="GO:0042765">
    <property type="term" value="C:GPI-anchor transamidase complex"/>
    <property type="evidence" value="ECO:0007669"/>
    <property type="project" value="InterPro"/>
</dbReference>
<evidence type="ECO:0000313" key="3">
    <source>
        <dbReference type="Proteomes" id="UP000243459"/>
    </source>
</evidence>
<organism evidence="2 3">
    <name type="scientific">Asparagus officinalis</name>
    <name type="common">Garden asparagus</name>
    <dbReference type="NCBI Taxonomy" id="4686"/>
    <lineage>
        <taxon>Eukaryota</taxon>
        <taxon>Viridiplantae</taxon>
        <taxon>Streptophyta</taxon>
        <taxon>Embryophyta</taxon>
        <taxon>Tracheophyta</taxon>
        <taxon>Spermatophyta</taxon>
        <taxon>Magnoliopsida</taxon>
        <taxon>Liliopsida</taxon>
        <taxon>Asparagales</taxon>
        <taxon>Asparagaceae</taxon>
        <taxon>Asparagoideae</taxon>
        <taxon>Asparagus</taxon>
    </lineage>
</organism>
<evidence type="ECO:0000313" key="2">
    <source>
        <dbReference type="EMBL" id="ONK58087.1"/>
    </source>
</evidence>
<dbReference type="OMA" id="SHSHEWH"/>
<feature type="transmembrane region" description="Helical" evidence="1">
    <location>
        <begin position="205"/>
        <end position="226"/>
    </location>
</feature>
<accession>A0A5P1E9D7</accession>
<keyword evidence="1" id="KW-1133">Transmembrane helix</keyword>
<sequence length="302" mass="34352">MNVGITWKLPLTWSCAKPPFYANRFLMGSGYERGSIAISLQSSHSHEWHLDQFNGCKVEAVVFQVVPWYVKVYYHTLKIFIDGKPQIVSDVVENMRISPSEDKVSPGMLELMLRFPCNMQSASLVLDFDKGFLHIDEYPPDANQGFDISSALISFPNFYSNRTYLIDDSLTQSPLLLEFQEENIVQSYTEVLLVPLTTPDFSMPYNVITFTCTVLALYFGSLLNVLRRRVGEEERLLKCQVEKTALLPLLLSRLVSKFKRQNRELSQSSSPSSSPSRGHKLILKAILVAVAAIVYFYLLNDE</sequence>
<dbReference type="Proteomes" id="UP000243459">
    <property type="component" value="Chromosome 9"/>
</dbReference>
<feature type="transmembrane region" description="Helical" evidence="1">
    <location>
        <begin position="281"/>
        <end position="299"/>
    </location>
</feature>
<keyword evidence="3" id="KW-1185">Reference proteome</keyword>
<proteinExistence type="predicted"/>
<reference evidence="3" key="1">
    <citation type="journal article" date="2017" name="Nat. Commun.">
        <title>The asparagus genome sheds light on the origin and evolution of a young Y chromosome.</title>
        <authorList>
            <person name="Harkess A."/>
            <person name="Zhou J."/>
            <person name="Xu C."/>
            <person name="Bowers J.E."/>
            <person name="Van der Hulst R."/>
            <person name="Ayyampalayam S."/>
            <person name="Mercati F."/>
            <person name="Riccardi P."/>
            <person name="McKain M.R."/>
            <person name="Kakrana A."/>
            <person name="Tang H."/>
            <person name="Ray J."/>
            <person name="Groenendijk J."/>
            <person name="Arikit S."/>
            <person name="Mathioni S.M."/>
            <person name="Nakano M."/>
            <person name="Shan H."/>
            <person name="Telgmann-Rauber A."/>
            <person name="Kanno A."/>
            <person name="Yue Z."/>
            <person name="Chen H."/>
            <person name="Li W."/>
            <person name="Chen Y."/>
            <person name="Xu X."/>
            <person name="Zhang Y."/>
            <person name="Luo S."/>
            <person name="Chen H."/>
            <person name="Gao J."/>
            <person name="Mao Z."/>
            <person name="Pires J.C."/>
            <person name="Luo M."/>
            <person name="Kudrna D."/>
            <person name="Wing R.A."/>
            <person name="Meyers B.C."/>
            <person name="Yi K."/>
            <person name="Kong H."/>
            <person name="Lavrijsen P."/>
            <person name="Sunseri F."/>
            <person name="Falavigna A."/>
            <person name="Ye Y."/>
            <person name="Leebens-Mack J.H."/>
            <person name="Chen G."/>
        </authorList>
    </citation>
    <scope>NUCLEOTIDE SEQUENCE [LARGE SCALE GENOMIC DNA]</scope>
    <source>
        <strain evidence="3">cv. DH0086</strain>
    </source>
</reference>
<dbReference type="Pfam" id="PF04113">
    <property type="entry name" value="Gpi16"/>
    <property type="match status" value="1"/>
</dbReference>
<keyword evidence="1" id="KW-0472">Membrane</keyword>
<dbReference type="AlphaFoldDB" id="A0A5P1E9D7"/>
<protein>
    <recommendedName>
        <fullName evidence="4">GPI transamidase component PIG-T</fullName>
    </recommendedName>
</protein>
<dbReference type="Gramene" id="ONK58087">
    <property type="protein sequence ID" value="ONK58087"/>
    <property type="gene ID" value="A4U43_C09F7980"/>
</dbReference>
<evidence type="ECO:0000256" key="1">
    <source>
        <dbReference type="SAM" id="Phobius"/>
    </source>
</evidence>
<keyword evidence="1" id="KW-0812">Transmembrane</keyword>
<dbReference type="InterPro" id="IPR007245">
    <property type="entry name" value="PIG-T"/>
</dbReference>
<dbReference type="GO" id="GO:0016255">
    <property type="term" value="P:attachment of GPI anchor to protein"/>
    <property type="evidence" value="ECO:0007669"/>
    <property type="project" value="InterPro"/>
</dbReference>
<dbReference type="PANTHER" id="PTHR12959">
    <property type="entry name" value="GPI TRANSAMIDASE COMPONENT PIG-T-RELATED"/>
    <property type="match status" value="1"/>
</dbReference>